<dbReference type="RefSeq" id="WP_153817852.1">
    <property type="nucleotide sequence ID" value="NZ_WJIE01000001.1"/>
</dbReference>
<proteinExistence type="predicted"/>
<gene>
    <name evidence="2" type="ORF">GF068_03590</name>
</gene>
<protein>
    <recommendedName>
        <fullName evidence="4">DUF3617 family protein</fullName>
    </recommendedName>
</protein>
<organism evidence="2 3">
    <name type="scientific">Polyangium spumosum</name>
    <dbReference type="NCBI Taxonomy" id="889282"/>
    <lineage>
        <taxon>Bacteria</taxon>
        <taxon>Pseudomonadati</taxon>
        <taxon>Myxococcota</taxon>
        <taxon>Polyangia</taxon>
        <taxon>Polyangiales</taxon>
        <taxon>Polyangiaceae</taxon>
        <taxon>Polyangium</taxon>
    </lineage>
</organism>
<reference evidence="2 3" key="1">
    <citation type="submission" date="2019-10" db="EMBL/GenBank/DDBJ databases">
        <title>A soil myxobacterium in the family Polyangiaceae.</title>
        <authorList>
            <person name="Li Y."/>
            <person name="Wang J."/>
        </authorList>
    </citation>
    <scope>NUCLEOTIDE SEQUENCE [LARGE SCALE GENOMIC DNA]</scope>
    <source>
        <strain evidence="2 3">DSM 14734</strain>
    </source>
</reference>
<keyword evidence="1" id="KW-0732">Signal</keyword>
<evidence type="ECO:0000313" key="2">
    <source>
        <dbReference type="EMBL" id="MRG91008.1"/>
    </source>
</evidence>
<name>A0A6N7PG65_9BACT</name>
<evidence type="ECO:0008006" key="4">
    <source>
        <dbReference type="Google" id="ProtNLM"/>
    </source>
</evidence>
<evidence type="ECO:0000313" key="3">
    <source>
        <dbReference type="Proteomes" id="UP000440224"/>
    </source>
</evidence>
<dbReference type="Proteomes" id="UP000440224">
    <property type="component" value="Unassembled WGS sequence"/>
</dbReference>
<comment type="caution">
    <text evidence="2">The sequence shown here is derived from an EMBL/GenBank/DDBJ whole genome shotgun (WGS) entry which is preliminary data.</text>
</comment>
<dbReference type="EMBL" id="WJIE01000001">
    <property type="protein sequence ID" value="MRG91008.1"/>
    <property type="molecule type" value="Genomic_DNA"/>
</dbReference>
<accession>A0A6N7PG65</accession>
<feature type="chain" id="PRO_5026676729" description="DUF3617 family protein" evidence="1">
    <location>
        <begin position="20"/>
        <end position="197"/>
    </location>
</feature>
<feature type="signal peptide" evidence="1">
    <location>
        <begin position="1"/>
        <end position="19"/>
    </location>
</feature>
<sequence>MLKRIFAIGLAVSAFGSLAFMDAAGSDALAAEKGPRSAIPSWYKEMTFEQFKVACARPGDMGFQIAPENIKIRCEQTTLAWMAEDVDISLEGYASLRAELTSTKGNVSGGQFVHETTDQGCTTFVQITRRSSREVTPSCEQVLYAESAAALCRETMKGARQAWVVVDEQATGAALQVCATRDSLIVSSKEGAGLEQE</sequence>
<dbReference type="OrthoDB" id="9871914at2"/>
<evidence type="ECO:0000256" key="1">
    <source>
        <dbReference type="SAM" id="SignalP"/>
    </source>
</evidence>
<dbReference type="AlphaFoldDB" id="A0A6N7PG65"/>
<keyword evidence="3" id="KW-1185">Reference proteome</keyword>